<reference evidence="2 4" key="1">
    <citation type="journal article" date="2017" name="Nature">
        <title>The sunflower genome provides insights into oil metabolism, flowering and Asterid evolution.</title>
        <authorList>
            <person name="Badouin H."/>
            <person name="Gouzy J."/>
            <person name="Grassa C.J."/>
            <person name="Murat F."/>
            <person name="Staton S.E."/>
            <person name="Cottret L."/>
            <person name="Lelandais-Briere C."/>
            <person name="Owens G.L."/>
            <person name="Carrere S."/>
            <person name="Mayjonade B."/>
            <person name="Legrand L."/>
            <person name="Gill N."/>
            <person name="Kane N.C."/>
            <person name="Bowers J.E."/>
            <person name="Hubner S."/>
            <person name="Bellec A."/>
            <person name="Berard A."/>
            <person name="Berges H."/>
            <person name="Blanchet N."/>
            <person name="Boniface M.C."/>
            <person name="Brunel D."/>
            <person name="Catrice O."/>
            <person name="Chaidir N."/>
            <person name="Claudel C."/>
            <person name="Donnadieu C."/>
            <person name="Faraut T."/>
            <person name="Fievet G."/>
            <person name="Helmstetter N."/>
            <person name="King M."/>
            <person name="Knapp S.J."/>
            <person name="Lai Z."/>
            <person name="Le Paslier M.C."/>
            <person name="Lippi Y."/>
            <person name="Lorenzon L."/>
            <person name="Mandel J.R."/>
            <person name="Marage G."/>
            <person name="Marchand G."/>
            <person name="Marquand E."/>
            <person name="Bret-Mestries E."/>
            <person name="Morien E."/>
            <person name="Nambeesan S."/>
            <person name="Nguyen T."/>
            <person name="Pegot-Espagnet P."/>
            <person name="Pouilly N."/>
            <person name="Raftis F."/>
            <person name="Sallet E."/>
            <person name="Schiex T."/>
            <person name="Thomas J."/>
            <person name="Vandecasteele C."/>
            <person name="Vares D."/>
            <person name="Vear F."/>
            <person name="Vautrin S."/>
            <person name="Crespi M."/>
            <person name="Mangin B."/>
            <person name="Burke J.M."/>
            <person name="Salse J."/>
            <person name="Munos S."/>
            <person name="Vincourt P."/>
            <person name="Rieseberg L.H."/>
            <person name="Langlade N.B."/>
        </authorList>
    </citation>
    <scope>NUCLEOTIDE SEQUENCE [LARGE SCALE GENOMIC DNA]</scope>
    <source>
        <strain evidence="4">cv. SF193</strain>
        <tissue evidence="2">Leaves</tissue>
    </source>
</reference>
<proteinExistence type="predicted"/>
<dbReference type="EMBL" id="MNCJ02000328">
    <property type="protein sequence ID" value="KAF5773310.1"/>
    <property type="molecule type" value="Genomic_DNA"/>
</dbReference>
<dbReference type="Proteomes" id="UP000215914">
    <property type="component" value="Chromosome 13"/>
</dbReference>
<dbReference type="AlphaFoldDB" id="A0A251SRE4"/>
<keyword evidence="4" id="KW-1185">Reference proteome</keyword>
<protein>
    <submittedName>
        <fullName evidence="3">Uncharacterized protein</fullName>
    </submittedName>
</protein>
<sequence>MSKFSRKSLGSTTSASVFSKCCSDSDDPLDSSQPSPLASDYDIRSQTTTGSPSKISSCLL</sequence>
<feature type="compositionally biased region" description="Low complexity" evidence="1">
    <location>
        <begin position="30"/>
        <end position="40"/>
    </location>
</feature>
<feature type="compositionally biased region" description="Polar residues" evidence="1">
    <location>
        <begin position="44"/>
        <end position="60"/>
    </location>
</feature>
<dbReference type="EMBL" id="CM007902">
    <property type="protein sequence ID" value="OTG01420.1"/>
    <property type="molecule type" value="Genomic_DNA"/>
</dbReference>
<evidence type="ECO:0000313" key="2">
    <source>
        <dbReference type="EMBL" id="KAF5773310.1"/>
    </source>
</evidence>
<evidence type="ECO:0000313" key="4">
    <source>
        <dbReference type="Proteomes" id="UP000215914"/>
    </source>
</evidence>
<dbReference type="Gramene" id="mRNA:HanXRQr2_Chr13g0587221">
    <property type="protein sequence ID" value="mRNA:HanXRQr2_Chr13g0587221"/>
    <property type="gene ID" value="HanXRQr2_Chr13g0587221"/>
</dbReference>
<dbReference type="InParanoid" id="A0A251SRE4"/>
<feature type="region of interest" description="Disordered" evidence="1">
    <location>
        <begin position="1"/>
        <end position="60"/>
    </location>
</feature>
<reference evidence="3" key="2">
    <citation type="submission" date="2017-02" db="EMBL/GenBank/DDBJ databases">
        <title>Sunflower complete genome.</title>
        <authorList>
            <person name="Langlade N."/>
            <person name="Munos S."/>
        </authorList>
    </citation>
    <scope>NUCLEOTIDE SEQUENCE [LARGE SCALE GENOMIC DNA]</scope>
    <source>
        <tissue evidence="3">Leaves</tissue>
    </source>
</reference>
<name>A0A251SRE4_HELAN</name>
<reference evidence="2" key="3">
    <citation type="submission" date="2020-06" db="EMBL/GenBank/DDBJ databases">
        <title>Helianthus annuus Genome sequencing and assembly Release 2.</title>
        <authorList>
            <person name="Gouzy J."/>
            <person name="Langlade N."/>
            <person name="Munos S."/>
        </authorList>
    </citation>
    <scope>NUCLEOTIDE SEQUENCE</scope>
    <source>
        <tissue evidence="2">Leaves</tissue>
    </source>
</reference>
<gene>
    <name evidence="3" type="ORF">HannXRQ_Chr13g0401891</name>
    <name evidence="2" type="ORF">HanXRQr2_Chr13g0587221</name>
</gene>
<accession>A0A251SRE4</accession>
<feature type="compositionally biased region" description="Polar residues" evidence="1">
    <location>
        <begin position="8"/>
        <end position="17"/>
    </location>
</feature>
<organism evidence="3 4">
    <name type="scientific">Helianthus annuus</name>
    <name type="common">Common sunflower</name>
    <dbReference type="NCBI Taxonomy" id="4232"/>
    <lineage>
        <taxon>Eukaryota</taxon>
        <taxon>Viridiplantae</taxon>
        <taxon>Streptophyta</taxon>
        <taxon>Embryophyta</taxon>
        <taxon>Tracheophyta</taxon>
        <taxon>Spermatophyta</taxon>
        <taxon>Magnoliopsida</taxon>
        <taxon>eudicotyledons</taxon>
        <taxon>Gunneridae</taxon>
        <taxon>Pentapetalae</taxon>
        <taxon>asterids</taxon>
        <taxon>campanulids</taxon>
        <taxon>Asterales</taxon>
        <taxon>Asteraceae</taxon>
        <taxon>Asteroideae</taxon>
        <taxon>Heliantheae alliance</taxon>
        <taxon>Heliantheae</taxon>
        <taxon>Helianthus</taxon>
    </lineage>
</organism>
<evidence type="ECO:0000313" key="3">
    <source>
        <dbReference type="EMBL" id="OTG01420.1"/>
    </source>
</evidence>
<evidence type="ECO:0000256" key="1">
    <source>
        <dbReference type="SAM" id="MobiDB-lite"/>
    </source>
</evidence>